<feature type="domain" description="DUF7041" evidence="2">
    <location>
        <begin position="18"/>
        <end position="89"/>
    </location>
</feature>
<accession>A0AAD9R6Z6</accession>
<evidence type="ECO:0000256" key="1">
    <source>
        <dbReference type="SAM" id="MobiDB-lite"/>
    </source>
</evidence>
<comment type="caution">
    <text evidence="3">The sequence shown here is derived from an EMBL/GenBank/DDBJ whole genome shotgun (WGS) entry which is preliminary data.</text>
</comment>
<dbReference type="AlphaFoldDB" id="A0AAD9R6Z6"/>
<sequence>MFLERPLKTYGKTVSLKLPDFWPSDPELRFAQAEALFTAQNVTQEKTKFGHVVRVLPARYASESPEQPYEAELTKRVCTLKRQRLQQLLHVEDLGNRKPPQLLRYMLKLRGDAVLDADRDEIFRELFLQKLPITIRTALATHKDATHSARRDGGRHGRGSRPLTTSLSGSERKLPRNYSHTV</sequence>
<evidence type="ECO:0000313" key="3">
    <source>
        <dbReference type="EMBL" id="KAK2574199.1"/>
    </source>
</evidence>
<organism evidence="3 4">
    <name type="scientific">Acropora cervicornis</name>
    <name type="common">Staghorn coral</name>
    <dbReference type="NCBI Taxonomy" id="6130"/>
    <lineage>
        <taxon>Eukaryota</taxon>
        <taxon>Metazoa</taxon>
        <taxon>Cnidaria</taxon>
        <taxon>Anthozoa</taxon>
        <taxon>Hexacorallia</taxon>
        <taxon>Scleractinia</taxon>
        <taxon>Astrocoeniina</taxon>
        <taxon>Acroporidae</taxon>
        <taxon>Acropora</taxon>
    </lineage>
</organism>
<reference evidence="3" key="1">
    <citation type="journal article" date="2023" name="G3 (Bethesda)">
        <title>Whole genome assembly and annotation of the endangered Caribbean coral Acropora cervicornis.</title>
        <authorList>
            <person name="Selwyn J.D."/>
            <person name="Vollmer S.V."/>
        </authorList>
    </citation>
    <scope>NUCLEOTIDE SEQUENCE</scope>
    <source>
        <strain evidence="3">K2</strain>
    </source>
</reference>
<dbReference type="Pfam" id="PF23055">
    <property type="entry name" value="DUF7041"/>
    <property type="match status" value="1"/>
</dbReference>
<dbReference type="InterPro" id="IPR055469">
    <property type="entry name" value="DUF7041"/>
</dbReference>
<protein>
    <recommendedName>
        <fullName evidence="2">DUF7041 domain-containing protein</fullName>
    </recommendedName>
</protein>
<keyword evidence="4" id="KW-1185">Reference proteome</keyword>
<reference evidence="3" key="2">
    <citation type="journal article" date="2023" name="Science">
        <title>Genomic signatures of disease resistance in endangered staghorn corals.</title>
        <authorList>
            <person name="Vollmer S.V."/>
            <person name="Selwyn J.D."/>
            <person name="Despard B.A."/>
            <person name="Roesel C.L."/>
        </authorList>
    </citation>
    <scope>NUCLEOTIDE SEQUENCE</scope>
    <source>
        <strain evidence="3">K2</strain>
    </source>
</reference>
<dbReference type="EMBL" id="JARQWQ010000001">
    <property type="protein sequence ID" value="KAK2574199.1"/>
    <property type="molecule type" value="Genomic_DNA"/>
</dbReference>
<dbReference type="PANTHER" id="PTHR33327:SF3">
    <property type="entry name" value="RNA-DIRECTED DNA POLYMERASE"/>
    <property type="match status" value="1"/>
</dbReference>
<proteinExistence type="predicted"/>
<gene>
    <name evidence="3" type="ORF">P5673_000335</name>
</gene>
<evidence type="ECO:0000259" key="2">
    <source>
        <dbReference type="Pfam" id="PF23055"/>
    </source>
</evidence>
<feature type="compositionally biased region" description="Basic and acidic residues" evidence="1">
    <location>
        <begin position="142"/>
        <end position="155"/>
    </location>
</feature>
<feature type="region of interest" description="Disordered" evidence="1">
    <location>
        <begin position="142"/>
        <end position="182"/>
    </location>
</feature>
<evidence type="ECO:0000313" key="4">
    <source>
        <dbReference type="Proteomes" id="UP001249851"/>
    </source>
</evidence>
<name>A0AAD9R6Z6_ACRCE</name>
<dbReference type="Proteomes" id="UP001249851">
    <property type="component" value="Unassembled WGS sequence"/>
</dbReference>
<dbReference type="PANTHER" id="PTHR33327">
    <property type="entry name" value="ENDONUCLEASE"/>
    <property type="match status" value="1"/>
</dbReference>